<reference evidence="2" key="1">
    <citation type="submission" date="2022-03" db="EMBL/GenBank/DDBJ databases">
        <authorList>
            <person name="Legras J.-L."/>
            <person name="Devillers H."/>
            <person name="Grondin C."/>
        </authorList>
    </citation>
    <scope>NUCLEOTIDE SEQUENCE</scope>
    <source>
        <strain evidence="2">CLIB 1423</strain>
    </source>
</reference>
<keyword evidence="3" id="KW-1185">Reference proteome</keyword>
<sequence>MSVAQETSNDRSALYTLARFALLHALHSVTVTRPFGITAIFPTSSSFTTLPHWAWSRKRLQHLTNADCTSMQETDNLRCTVYANRLIPLGSFRSITQLLGKENVGVFFFLTWLPDQTREAVSTGRSVDKNRNRSNIFFFFGLYFEFIVCICFFHCVCTTYNPSFGTLASGTTR</sequence>
<evidence type="ECO:0000313" key="3">
    <source>
        <dbReference type="Proteomes" id="UP000837801"/>
    </source>
</evidence>
<feature type="transmembrane region" description="Helical" evidence="1">
    <location>
        <begin position="136"/>
        <end position="161"/>
    </location>
</feature>
<keyword evidence="1" id="KW-0472">Membrane</keyword>
<protein>
    <submittedName>
        <fullName evidence="2">Uncharacterized protein</fullName>
    </submittedName>
</protein>
<dbReference type="EMBL" id="CAKXYY010000010">
    <property type="protein sequence ID" value="CAH2353305.1"/>
    <property type="molecule type" value="Genomic_DNA"/>
</dbReference>
<evidence type="ECO:0000256" key="1">
    <source>
        <dbReference type="SAM" id="Phobius"/>
    </source>
</evidence>
<accession>A0A9P0VYS2</accession>
<keyword evidence="1" id="KW-0812">Transmembrane</keyword>
<proteinExistence type="predicted"/>
<evidence type="ECO:0000313" key="2">
    <source>
        <dbReference type="EMBL" id="CAH2353305.1"/>
    </source>
</evidence>
<dbReference type="AlphaFoldDB" id="A0A9P0VYS2"/>
<organism evidence="2 3">
    <name type="scientific">[Candida] railenensis</name>
    <dbReference type="NCBI Taxonomy" id="45579"/>
    <lineage>
        <taxon>Eukaryota</taxon>
        <taxon>Fungi</taxon>
        <taxon>Dikarya</taxon>
        <taxon>Ascomycota</taxon>
        <taxon>Saccharomycotina</taxon>
        <taxon>Pichiomycetes</taxon>
        <taxon>Debaryomycetaceae</taxon>
        <taxon>Kurtzmaniella</taxon>
    </lineage>
</organism>
<dbReference type="Proteomes" id="UP000837801">
    <property type="component" value="Unassembled WGS sequence"/>
</dbReference>
<gene>
    <name evidence="2" type="ORF">CLIB1423_10S01992</name>
</gene>
<keyword evidence="1" id="KW-1133">Transmembrane helix</keyword>
<name>A0A9P0VYS2_9ASCO</name>
<comment type="caution">
    <text evidence="2">The sequence shown here is derived from an EMBL/GenBank/DDBJ whole genome shotgun (WGS) entry which is preliminary data.</text>
</comment>